<dbReference type="RefSeq" id="WP_354636027.1">
    <property type="nucleotide sequence ID" value="NZ_CP159837.1"/>
</dbReference>
<name>A0AAU8JJT6_9CYAN</name>
<dbReference type="EMBL" id="CP159837">
    <property type="protein sequence ID" value="XCM39074.1"/>
    <property type="molecule type" value="Genomic_DNA"/>
</dbReference>
<accession>A0AAU8JJT6</accession>
<dbReference type="AlphaFoldDB" id="A0AAU8JJT6"/>
<proteinExistence type="predicted"/>
<gene>
    <name evidence="1" type="ORF">ABWT76_001969</name>
</gene>
<evidence type="ECO:0000313" key="1">
    <source>
        <dbReference type="EMBL" id="XCM39074.1"/>
    </source>
</evidence>
<organism evidence="1">
    <name type="scientific">Planktothricoides raciborskii GIHE-MW2</name>
    <dbReference type="NCBI Taxonomy" id="2792601"/>
    <lineage>
        <taxon>Bacteria</taxon>
        <taxon>Bacillati</taxon>
        <taxon>Cyanobacteriota</taxon>
        <taxon>Cyanophyceae</taxon>
        <taxon>Oscillatoriophycideae</taxon>
        <taxon>Oscillatoriales</taxon>
        <taxon>Oscillatoriaceae</taxon>
        <taxon>Planktothricoides</taxon>
    </lineage>
</organism>
<sequence length="42" mass="4990">MTVAHSINLVHRQNFIIFFGDRLHQRLYESEFAGAVFDGEWH</sequence>
<protein>
    <submittedName>
        <fullName evidence="1">Uncharacterized protein</fullName>
    </submittedName>
</protein>
<reference evidence="1" key="1">
    <citation type="submission" date="2024-07" db="EMBL/GenBank/DDBJ databases">
        <authorList>
            <person name="Kim Y.J."/>
            <person name="Jeong J.Y."/>
        </authorList>
    </citation>
    <scope>NUCLEOTIDE SEQUENCE</scope>
    <source>
        <strain evidence="1">GIHE-MW2</strain>
    </source>
</reference>